<evidence type="ECO:0000313" key="1">
    <source>
        <dbReference type="EMBL" id="MDP9974523.1"/>
    </source>
</evidence>
<sequence length="31" mass="3174">MHRRSFVLATAACTALGGAVQSAVHEAFTLG</sequence>
<dbReference type="Proteomes" id="UP001224845">
    <property type="component" value="Unassembled WGS sequence"/>
</dbReference>
<protein>
    <submittedName>
        <fullName evidence="1">Uncharacterized protein</fullName>
    </submittedName>
</protein>
<comment type="caution">
    <text evidence="1">The sequence shown here is derived from an EMBL/GenBank/DDBJ whole genome shotgun (WGS) entry which is preliminary data.</text>
</comment>
<accession>A0AAW8EN99</accession>
<dbReference type="AlphaFoldDB" id="A0AAW8EN99"/>
<gene>
    <name evidence="1" type="ORF">J2W39_005792</name>
</gene>
<evidence type="ECO:0000313" key="2">
    <source>
        <dbReference type="Proteomes" id="UP001224845"/>
    </source>
</evidence>
<proteinExistence type="predicted"/>
<reference evidence="1" key="1">
    <citation type="submission" date="2023-07" db="EMBL/GenBank/DDBJ databases">
        <title>Sorghum-associated microbial communities from plants grown in Nebraska, USA.</title>
        <authorList>
            <person name="Schachtman D."/>
        </authorList>
    </citation>
    <scope>NUCLEOTIDE SEQUENCE</scope>
    <source>
        <strain evidence="1">DS3315</strain>
    </source>
</reference>
<name>A0AAW8EN99_VARPD</name>
<dbReference type="EMBL" id="JAUSRV010000018">
    <property type="protein sequence ID" value="MDP9974523.1"/>
    <property type="molecule type" value="Genomic_DNA"/>
</dbReference>
<organism evidence="1 2">
    <name type="scientific">Variovorax paradoxus</name>
    <dbReference type="NCBI Taxonomy" id="34073"/>
    <lineage>
        <taxon>Bacteria</taxon>
        <taxon>Pseudomonadati</taxon>
        <taxon>Pseudomonadota</taxon>
        <taxon>Betaproteobacteria</taxon>
        <taxon>Burkholderiales</taxon>
        <taxon>Comamonadaceae</taxon>
        <taxon>Variovorax</taxon>
    </lineage>
</organism>